<evidence type="ECO:0000256" key="1">
    <source>
        <dbReference type="SAM" id="MobiDB-lite"/>
    </source>
</evidence>
<accession>A0ABX8BPI0</accession>
<protein>
    <recommendedName>
        <fullName evidence="5">Type IV secretion system protein</fullName>
    </recommendedName>
</protein>
<feature type="region of interest" description="Disordered" evidence="1">
    <location>
        <begin position="1"/>
        <end position="69"/>
    </location>
</feature>
<reference evidence="3 4" key="1">
    <citation type="submission" date="2021-05" db="EMBL/GenBank/DDBJ databases">
        <title>Direct Submission.</title>
        <authorList>
            <person name="Li K."/>
            <person name="Gao J."/>
        </authorList>
    </citation>
    <scope>NUCLEOTIDE SEQUENCE [LARGE SCALE GENOMIC DNA]</scope>
    <source>
        <strain evidence="3 4">Mg02</strain>
    </source>
</reference>
<feature type="transmembrane region" description="Helical" evidence="2">
    <location>
        <begin position="277"/>
        <end position="300"/>
    </location>
</feature>
<dbReference type="Pfam" id="PF19590">
    <property type="entry name" value="TrbL_3"/>
    <property type="match status" value="1"/>
</dbReference>
<proteinExistence type="predicted"/>
<keyword evidence="2" id="KW-1133">Transmembrane helix</keyword>
<dbReference type="EMBL" id="CP074133">
    <property type="protein sequence ID" value="QUX24150.1"/>
    <property type="molecule type" value="Genomic_DNA"/>
</dbReference>
<name>A0ABX8BPI0_9ACTN</name>
<keyword evidence="4" id="KW-1185">Reference proteome</keyword>
<feature type="transmembrane region" description="Helical" evidence="2">
    <location>
        <begin position="246"/>
        <end position="265"/>
    </location>
</feature>
<dbReference type="Proteomes" id="UP000676079">
    <property type="component" value="Chromosome"/>
</dbReference>
<feature type="transmembrane region" description="Helical" evidence="2">
    <location>
        <begin position="219"/>
        <end position="240"/>
    </location>
</feature>
<feature type="compositionally biased region" description="Polar residues" evidence="1">
    <location>
        <begin position="417"/>
        <end position="429"/>
    </location>
</feature>
<gene>
    <name evidence="3" type="ORF">KGD84_07535</name>
</gene>
<evidence type="ECO:0000256" key="2">
    <source>
        <dbReference type="SAM" id="Phobius"/>
    </source>
</evidence>
<evidence type="ECO:0000313" key="3">
    <source>
        <dbReference type="EMBL" id="QUX24150.1"/>
    </source>
</evidence>
<feature type="compositionally biased region" description="Gly residues" evidence="1">
    <location>
        <begin position="467"/>
        <end position="482"/>
    </location>
</feature>
<dbReference type="RefSeq" id="WP_220559545.1">
    <property type="nucleotide sequence ID" value="NZ_CP074133.1"/>
</dbReference>
<sequence length="637" mass="67800">MTPPPPGGRSPADLEISDDPLPPPSDDPPPEPEPEPVPGAGSEVDPEITDDPLPPPEDPEGGEPPVVEPEPVELEVDDNVFDCDLIDAGCHVSNWFADFAVSGLNPALGWLASKAFYTPVPTEGMQGLHAGILGVSNTLFVLLVVAGGLIAMGHQSVQSRYSAADILPRLVWGFVAANISLWVSTEMITVSNQVSAAIGAQAIDPREAAENFRDRLDALVADALIFTVLLVVVVVVLFVVWMITEAVRICMAIVLVIGAPILLIFHALPQTNRIAEMWWRCMAGLCAIPVGQAIVFMSLAKLFFEGQLTLADISHTPSETGDEVGDGDWLMQLMLLLVLIYTQIRIGSWVMRLVWQPNPGTSPIASLLKNIAWMLAFRSVSGLRLPRTAGSLSGLGVRWPGRSPVPSGRPLPRYTPAPSSGLQPLQPQTWWYRPRRDPPDPAGALGAGRPGLPGSGGATGPWPAGPGAPGGPGGAGTPGGPGRPLALPGPRPLPSPHAGAPRGLPGVPPRRALEEGRMPGSPETGQQVLFPRPAAPAVRPQPAPPTGAPRRRWRQLVLPTPPPVRVPGRRASERLGWVGPRPRAREGLRHLPSMPALTWDKKPQVKGQIPLFSSPRRVWKQYGLFPVPKPGAGRDDS</sequence>
<dbReference type="InterPro" id="IPR045782">
    <property type="entry name" value="TrbL_3"/>
</dbReference>
<feature type="region of interest" description="Disordered" evidence="1">
    <location>
        <begin position="395"/>
        <end position="589"/>
    </location>
</feature>
<keyword evidence="2" id="KW-0812">Transmembrane</keyword>
<keyword evidence="2" id="KW-0472">Membrane</keyword>
<feature type="transmembrane region" description="Helical" evidence="2">
    <location>
        <begin position="128"/>
        <end position="152"/>
    </location>
</feature>
<evidence type="ECO:0008006" key="5">
    <source>
        <dbReference type="Google" id="ProtNLM"/>
    </source>
</evidence>
<organism evidence="3 4">
    <name type="scientific">Nocardiopsis changdeensis</name>
    <dbReference type="NCBI Taxonomy" id="2831969"/>
    <lineage>
        <taxon>Bacteria</taxon>
        <taxon>Bacillati</taxon>
        <taxon>Actinomycetota</taxon>
        <taxon>Actinomycetes</taxon>
        <taxon>Streptosporangiales</taxon>
        <taxon>Nocardiopsidaceae</taxon>
        <taxon>Nocardiopsis</taxon>
    </lineage>
</organism>
<feature type="compositionally biased region" description="Gly residues" evidence="1">
    <location>
        <begin position="445"/>
        <end position="459"/>
    </location>
</feature>
<evidence type="ECO:0000313" key="4">
    <source>
        <dbReference type="Proteomes" id="UP000676079"/>
    </source>
</evidence>